<dbReference type="SUPFAM" id="SSF55073">
    <property type="entry name" value="Nucleotide cyclase"/>
    <property type="match status" value="1"/>
</dbReference>
<dbReference type="Gene3D" id="3.30.70.270">
    <property type="match status" value="1"/>
</dbReference>
<keyword evidence="1" id="KW-1133">Transmembrane helix</keyword>
<dbReference type="Pfam" id="PF00990">
    <property type="entry name" value="GGDEF"/>
    <property type="match status" value="1"/>
</dbReference>
<evidence type="ECO:0000313" key="4">
    <source>
        <dbReference type="Proteomes" id="UP000535543"/>
    </source>
</evidence>
<evidence type="ECO:0000313" key="3">
    <source>
        <dbReference type="EMBL" id="NMN94015.1"/>
    </source>
</evidence>
<feature type="domain" description="GGDEF" evidence="2">
    <location>
        <begin position="232"/>
        <end position="363"/>
    </location>
</feature>
<keyword evidence="1" id="KW-0812">Transmembrane</keyword>
<dbReference type="GO" id="GO:0052621">
    <property type="term" value="F:diguanylate cyclase activity"/>
    <property type="evidence" value="ECO:0007669"/>
    <property type="project" value="TreeGrafter"/>
</dbReference>
<name>A0A848K4G2_9NOCA</name>
<dbReference type="EMBL" id="VCQU01000001">
    <property type="protein sequence ID" value="NMN94015.1"/>
    <property type="molecule type" value="Genomic_DNA"/>
</dbReference>
<reference evidence="3 4" key="2">
    <citation type="submission" date="2020-06" db="EMBL/GenBank/DDBJ databases">
        <title>Antribacter stalactiti gen. nov., sp. nov., a new member of the family Nacardiaceae isolated from a cave.</title>
        <authorList>
            <person name="Kim I.S."/>
        </authorList>
    </citation>
    <scope>NUCLEOTIDE SEQUENCE [LARGE SCALE GENOMIC DNA]</scope>
    <source>
        <strain evidence="3 4">YC2-7</strain>
    </source>
</reference>
<feature type="transmembrane region" description="Helical" evidence="1">
    <location>
        <begin position="92"/>
        <end position="110"/>
    </location>
</feature>
<dbReference type="InterPro" id="IPR000160">
    <property type="entry name" value="GGDEF_dom"/>
</dbReference>
<reference evidence="3 4" key="1">
    <citation type="submission" date="2019-05" db="EMBL/GenBank/DDBJ databases">
        <authorList>
            <person name="Lee S.D."/>
        </authorList>
    </citation>
    <scope>NUCLEOTIDE SEQUENCE [LARGE SCALE GENOMIC DNA]</scope>
    <source>
        <strain evidence="3 4">YC2-7</strain>
    </source>
</reference>
<dbReference type="GO" id="GO:0005886">
    <property type="term" value="C:plasma membrane"/>
    <property type="evidence" value="ECO:0007669"/>
    <property type="project" value="TreeGrafter"/>
</dbReference>
<evidence type="ECO:0000256" key="1">
    <source>
        <dbReference type="SAM" id="Phobius"/>
    </source>
</evidence>
<dbReference type="SMART" id="SM00267">
    <property type="entry name" value="GGDEF"/>
    <property type="match status" value="1"/>
</dbReference>
<organism evidence="3 4">
    <name type="scientific">Antrihabitans stalactiti</name>
    <dbReference type="NCBI Taxonomy" id="2584121"/>
    <lineage>
        <taxon>Bacteria</taxon>
        <taxon>Bacillati</taxon>
        <taxon>Actinomycetota</taxon>
        <taxon>Actinomycetes</taxon>
        <taxon>Mycobacteriales</taxon>
        <taxon>Nocardiaceae</taxon>
        <taxon>Antrihabitans</taxon>
    </lineage>
</organism>
<dbReference type="CDD" id="cd01949">
    <property type="entry name" value="GGDEF"/>
    <property type="match status" value="1"/>
</dbReference>
<feature type="transmembrane region" description="Helical" evidence="1">
    <location>
        <begin position="61"/>
        <end position="80"/>
    </location>
</feature>
<dbReference type="GO" id="GO:0043709">
    <property type="term" value="P:cell adhesion involved in single-species biofilm formation"/>
    <property type="evidence" value="ECO:0007669"/>
    <property type="project" value="TreeGrafter"/>
</dbReference>
<dbReference type="Proteomes" id="UP000535543">
    <property type="component" value="Unassembled WGS sequence"/>
</dbReference>
<accession>A0A848K4G2</accession>
<dbReference type="InterPro" id="IPR050469">
    <property type="entry name" value="Diguanylate_Cyclase"/>
</dbReference>
<keyword evidence="1" id="KW-0472">Membrane</keyword>
<evidence type="ECO:0000259" key="2">
    <source>
        <dbReference type="PROSITE" id="PS50887"/>
    </source>
</evidence>
<feature type="transmembrane region" description="Helical" evidence="1">
    <location>
        <begin position="36"/>
        <end position="55"/>
    </location>
</feature>
<feature type="transmembrane region" description="Helical" evidence="1">
    <location>
        <begin position="169"/>
        <end position="195"/>
    </location>
</feature>
<feature type="transmembrane region" description="Helical" evidence="1">
    <location>
        <begin position="116"/>
        <end position="134"/>
    </location>
</feature>
<dbReference type="InterPro" id="IPR043128">
    <property type="entry name" value="Rev_trsase/Diguanyl_cyclase"/>
</dbReference>
<proteinExistence type="predicted"/>
<dbReference type="GO" id="GO:1902201">
    <property type="term" value="P:negative regulation of bacterial-type flagellum-dependent cell motility"/>
    <property type="evidence" value="ECO:0007669"/>
    <property type="project" value="TreeGrafter"/>
</dbReference>
<dbReference type="PROSITE" id="PS50887">
    <property type="entry name" value="GGDEF"/>
    <property type="match status" value="1"/>
</dbReference>
<protein>
    <submittedName>
        <fullName evidence="3">GGDEF domain-containing protein</fullName>
    </submittedName>
</protein>
<dbReference type="PANTHER" id="PTHR45138:SF9">
    <property type="entry name" value="DIGUANYLATE CYCLASE DGCM-RELATED"/>
    <property type="match status" value="1"/>
</dbReference>
<feature type="transmembrane region" description="Helical" evidence="1">
    <location>
        <begin position="141"/>
        <end position="163"/>
    </location>
</feature>
<dbReference type="AlphaFoldDB" id="A0A848K4G2"/>
<dbReference type="PANTHER" id="PTHR45138">
    <property type="entry name" value="REGULATORY COMPONENTS OF SENSORY TRANSDUCTION SYSTEM"/>
    <property type="match status" value="1"/>
</dbReference>
<comment type="caution">
    <text evidence="3">The sequence shown here is derived from an EMBL/GenBank/DDBJ whole genome shotgun (WGS) entry which is preliminary data.</text>
</comment>
<dbReference type="RefSeq" id="WP_169584696.1">
    <property type="nucleotide sequence ID" value="NZ_VCQU01000001.1"/>
</dbReference>
<gene>
    <name evidence="3" type="ORF">FGL95_03070</name>
</gene>
<keyword evidence="4" id="KW-1185">Reference proteome</keyword>
<sequence length="368" mass="39572">MDALLALVRRWWRADFDYAWLPAFLDRRGLSRPMRAVVGAWCIIFGICAVLVQFSENGPPSTVAQVVIGVLAASAFYAGARWPTAPWPPEHRSLWFVCWTDIGMAVAIYFGTADRLAALPGCGLFVVIGMYVAVMHSPRTLTIHLAFALSVCATLTVSIAVGAHTDIPILIGRALILMGLIVLIPISLHAGVAFLKEDARESLRDPLTDLLNRRGLEFEAQRLLGVPTTETIATVVMIVDLDRFKGLNDNHGHAGGDAALRAVATRLARAVPAHGLIGRLGGDEFAALFLCRTNEFEARTDAIHNAVHCPGDAVPTTASSGAWILVREDPPVECALDDVLAPADSAMYEAKRAGGNRLVRRSSPRAGA</sequence>
<dbReference type="InterPro" id="IPR029787">
    <property type="entry name" value="Nucleotide_cyclase"/>
</dbReference>
<dbReference type="NCBIfam" id="TIGR00254">
    <property type="entry name" value="GGDEF"/>
    <property type="match status" value="1"/>
</dbReference>